<keyword evidence="9 10" id="KW-0998">Cell outer membrane</keyword>
<evidence type="ECO:0000256" key="3">
    <source>
        <dbReference type="ARBA" id="ARBA00022452"/>
    </source>
</evidence>
<keyword evidence="3 10" id="KW-1134">Transmembrane beta strand</keyword>
<dbReference type="RefSeq" id="WP_354508086.1">
    <property type="nucleotide sequence ID" value="NZ_JBEPMO010000005.1"/>
</dbReference>
<evidence type="ECO:0000313" key="16">
    <source>
        <dbReference type="Proteomes" id="UP001549146"/>
    </source>
</evidence>
<comment type="subcellular location">
    <subcellularLocation>
        <location evidence="1 10">Cell outer membrane</location>
        <topology evidence="1 10">Multi-pass membrane protein</topology>
    </subcellularLocation>
</comment>
<feature type="chain" id="PRO_5046475175" evidence="12">
    <location>
        <begin position="20"/>
        <end position="615"/>
    </location>
</feature>
<keyword evidence="7 10" id="KW-0472">Membrane</keyword>
<accession>A0ABV2LST3</accession>
<keyword evidence="4 10" id="KW-0812">Transmembrane</keyword>
<dbReference type="InterPro" id="IPR039426">
    <property type="entry name" value="TonB-dep_rcpt-like"/>
</dbReference>
<dbReference type="InterPro" id="IPR012910">
    <property type="entry name" value="Plug_dom"/>
</dbReference>
<evidence type="ECO:0000256" key="8">
    <source>
        <dbReference type="ARBA" id="ARBA00023170"/>
    </source>
</evidence>
<evidence type="ECO:0000256" key="5">
    <source>
        <dbReference type="ARBA" id="ARBA00022729"/>
    </source>
</evidence>
<dbReference type="EMBL" id="JBEPMO010000005">
    <property type="protein sequence ID" value="MET3731635.1"/>
    <property type="molecule type" value="Genomic_DNA"/>
</dbReference>
<dbReference type="InterPro" id="IPR037066">
    <property type="entry name" value="Plug_dom_sf"/>
</dbReference>
<dbReference type="PANTHER" id="PTHR30069:SF29">
    <property type="entry name" value="HEMOGLOBIN AND HEMOGLOBIN-HAPTOGLOBIN-BINDING PROTEIN 1-RELATED"/>
    <property type="match status" value="1"/>
</dbReference>
<dbReference type="Pfam" id="PF07715">
    <property type="entry name" value="Plug"/>
    <property type="match status" value="1"/>
</dbReference>
<gene>
    <name evidence="15" type="ORF">ABID46_001209</name>
</gene>
<name>A0ABV2LST3_9FLAO</name>
<dbReference type="Gene3D" id="2.40.170.20">
    <property type="entry name" value="TonB-dependent receptor, beta-barrel domain"/>
    <property type="match status" value="1"/>
</dbReference>
<evidence type="ECO:0000256" key="2">
    <source>
        <dbReference type="ARBA" id="ARBA00022448"/>
    </source>
</evidence>
<evidence type="ECO:0000256" key="1">
    <source>
        <dbReference type="ARBA" id="ARBA00004571"/>
    </source>
</evidence>
<evidence type="ECO:0000256" key="11">
    <source>
        <dbReference type="RuleBase" id="RU003357"/>
    </source>
</evidence>
<protein>
    <submittedName>
        <fullName evidence="15">Iron complex outermembrane receptor protein</fullName>
    </submittedName>
</protein>
<dbReference type="InterPro" id="IPR036942">
    <property type="entry name" value="Beta-barrel_TonB_sf"/>
</dbReference>
<reference evidence="15 16" key="1">
    <citation type="submission" date="2024-06" db="EMBL/GenBank/DDBJ databases">
        <title>Genomic Encyclopedia of Type Strains, Phase IV (KMG-IV): sequencing the most valuable type-strain genomes for metagenomic binning, comparative biology and taxonomic classification.</title>
        <authorList>
            <person name="Goeker M."/>
        </authorList>
    </citation>
    <scope>NUCLEOTIDE SEQUENCE [LARGE SCALE GENOMIC DNA]</scope>
    <source>
        <strain evidence="15 16">DSM 29388</strain>
    </source>
</reference>
<evidence type="ECO:0000259" key="14">
    <source>
        <dbReference type="Pfam" id="PF07715"/>
    </source>
</evidence>
<evidence type="ECO:0000256" key="6">
    <source>
        <dbReference type="ARBA" id="ARBA00023077"/>
    </source>
</evidence>
<feature type="signal peptide" evidence="12">
    <location>
        <begin position="1"/>
        <end position="19"/>
    </location>
</feature>
<dbReference type="Proteomes" id="UP001549146">
    <property type="component" value="Unassembled WGS sequence"/>
</dbReference>
<dbReference type="Pfam" id="PF00593">
    <property type="entry name" value="TonB_dep_Rec_b-barrel"/>
    <property type="match status" value="1"/>
</dbReference>
<organism evidence="15 16">
    <name type="scientific">Moheibacter stercoris</name>
    <dbReference type="NCBI Taxonomy" id="1628251"/>
    <lineage>
        <taxon>Bacteria</taxon>
        <taxon>Pseudomonadati</taxon>
        <taxon>Bacteroidota</taxon>
        <taxon>Flavobacteriia</taxon>
        <taxon>Flavobacteriales</taxon>
        <taxon>Weeksellaceae</taxon>
        <taxon>Moheibacter</taxon>
    </lineage>
</organism>
<comment type="similarity">
    <text evidence="10 11">Belongs to the TonB-dependent receptor family.</text>
</comment>
<evidence type="ECO:0000256" key="7">
    <source>
        <dbReference type="ARBA" id="ARBA00023136"/>
    </source>
</evidence>
<evidence type="ECO:0000256" key="9">
    <source>
        <dbReference type="ARBA" id="ARBA00023237"/>
    </source>
</evidence>
<dbReference type="PROSITE" id="PS52016">
    <property type="entry name" value="TONB_DEPENDENT_REC_3"/>
    <property type="match status" value="1"/>
</dbReference>
<evidence type="ECO:0000256" key="12">
    <source>
        <dbReference type="SAM" id="SignalP"/>
    </source>
</evidence>
<keyword evidence="8 15" id="KW-0675">Receptor</keyword>
<keyword evidence="16" id="KW-1185">Reference proteome</keyword>
<feature type="domain" description="TonB-dependent receptor plug" evidence="14">
    <location>
        <begin position="41"/>
        <end position="141"/>
    </location>
</feature>
<dbReference type="Gene3D" id="2.170.130.10">
    <property type="entry name" value="TonB-dependent receptor, plug domain"/>
    <property type="match status" value="1"/>
</dbReference>
<evidence type="ECO:0000256" key="4">
    <source>
        <dbReference type="ARBA" id="ARBA00022692"/>
    </source>
</evidence>
<dbReference type="PANTHER" id="PTHR30069">
    <property type="entry name" value="TONB-DEPENDENT OUTER MEMBRANE RECEPTOR"/>
    <property type="match status" value="1"/>
</dbReference>
<keyword evidence="6 11" id="KW-0798">TonB box</keyword>
<keyword evidence="2 10" id="KW-0813">Transport</keyword>
<evidence type="ECO:0000256" key="10">
    <source>
        <dbReference type="PROSITE-ProRule" id="PRU01360"/>
    </source>
</evidence>
<comment type="caution">
    <text evidence="15">The sequence shown here is derived from an EMBL/GenBank/DDBJ whole genome shotgun (WGS) entry which is preliminary data.</text>
</comment>
<sequence>MYKALIICFYVLGMQYVCAQDDTIYLQEAILLGKNPIEQSQTQSEIVLSDSILKRNQPSLTNVLNLNTSIYFKENGVGMVSSPSFRGTTASQTIVLWNGININSQTTGQTDFNTVNVRGFDQIKIKGGAGNVAETNNAVGGSIELINDLAYNQGFNAEINAKYGSFNTYSTTINTKYSSENTSLNLGLSRYASDNDYTFSNQTSRKNSNGQFYNQNLSLGVGHKLDSKNRLRFLGNLFQANRHLSVINPFETKKKYEDFNTRSLVHWDSKQKKFSTDFKIAYLTESYKYFESLNSDNYEPGKVQTFTSNFKLSYQARQNLRLIAFLEYIRNDGFSGTSMQDQRRHIGSMSISAQHWVNSKFYYELGIRQELSESYGNPILYSLGGRLKLTDFYAIRFNGSKNFRIPTYNDLYWPGAGNPNLIPETSYQVELTNEIKTKPVFFTFTFYHNWVENLIRWIPNSGVLGGIFWKPENIANVHIYGLEANLQAKKSIQDHHFSLNSTYGYTVSNDQNLDKQLVYVPYHKATATLTYAWKNLSLYYQFLFNGKVFTTTRNESEHQLPHYFLSNIGLDYRFGTKKQFTIGTELLNLTDYAYETVQARPAPGRNIHFFINLTL</sequence>
<keyword evidence="5 12" id="KW-0732">Signal</keyword>
<evidence type="ECO:0000259" key="13">
    <source>
        <dbReference type="Pfam" id="PF00593"/>
    </source>
</evidence>
<dbReference type="SUPFAM" id="SSF56935">
    <property type="entry name" value="Porins"/>
    <property type="match status" value="1"/>
</dbReference>
<dbReference type="InterPro" id="IPR000531">
    <property type="entry name" value="Beta-barrel_TonB"/>
</dbReference>
<proteinExistence type="inferred from homology"/>
<feature type="domain" description="TonB-dependent receptor-like beta-barrel" evidence="13">
    <location>
        <begin position="163"/>
        <end position="589"/>
    </location>
</feature>
<evidence type="ECO:0000313" key="15">
    <source>
        <dbReference type="EMBL" id="MET3731635.1"/>
    </source>
</evidence>